<organism evidence="1 2">
    <name type="scientific">Lactococcus lactis subsp. lactis</name>
    <name type="common">Streptococcus lactis</name>
    <dbReference type="NCBI Taxonomy" id="1360"/>
    <lineage>
        <taxon>Bacteria</taxon>
        <taxon>Bacillati</taxon>
        <taxon>Bacillota</taxon>
        <taxon>Bacilli</taxon>
        <taxon>Lactobacillales</taxon>
        <taxon>Streptococcaceae</taxon>
        <taxon>Lactococcus</taxon>
    </lineage>
</organism>
<dbReference type="Proteomes" id="UP000192095">
    <property type="component" value="Chromosome"/>
</dbReference>
<proteinExistence type="predicted"/>
<protein>
    <submittedName>
        <fullName evidence="1">Uncharacterized protein</fullName>
    </submittedName>
</protein>
<dbReference type="EMBL" id="CP015902">
    <property type="protein sequence ID" value="ARE21244.1"/>
    <property type="molecule type" value="Genomic_DNA"/>
</dbReference>
<dbReference type="RefSeq" id="WP_158620880.1">
    <property type="nucleotide sequence ID" value="NZ_CP015902.2"/>
</dbReference>
<sequence length="52" mass="5678">MKFDVLSFEQGKGLCLNGEPLKGVTGFELASGANEISQLKLTMYVDVKNIDK</sequence>
<gene>
    <name evidence="1" type="ORF">LLUC06_1701</name>
</gene>
<accession>A0A1V0P431</accession>
<evidence type="ECO:0000313" key="1">
    <source>
        <dbReference type="EMBL" id="ARE21244.1"/>
    </source>
</evidence>
<name>A0A1V0P431_LACLL</name>
<reference evidence="1 2" key="1">
    <citation type="journal article" date="2017" name="BMC Genomics">
        <title>Comparative and functional genomics of the Lactococcus lactis taxon; insights into evolution and niche adaptation.</title>
        <authorList>
            <person name="Kelleher P."/>
            <person name="Bottacini F."/>
            <person name="Mahony J."/>
            <person name="Kilcawley K.N."/>
            <person name="van Sinderen D."/>
        </authorList>
    </citation>
    <scope>NUCLEOTIDE SEQUENCE [LARGE SCALE GENOMIC DNA]</scope>
    <source>
        <strain evidence="1 2">UC06</strain>
    </source>
</reference>
<dbReference type="AlphaFoldDB" id="A0A1V0P431"/>
<evidence type="ECO:0000313" key="2">
    <source>
        <dbReference type="Proteomes" id="UP000192095"/>
    </source>
</evidence>